<proteinExistence type="predicted"/>
<dbReference type="PANTHER" id="PTHR46212">
    <property type="entry name" value="PEFLIN"/>
    <property type="match status" value="1"/>
</dbReference>
<keyword evidence="4" id="KW-0677">Repeat</keyword>
<keyword evidence="9" id="KW-1185">Reference proteome</keyword>
<evidence type="ECO:0000313" key="10">
    <source>
        <dbReference type="Proteomes" id="UP000279271"/>
    </source>
</evidence>
<dbReference type="eggNOG" id="KOG0037">
    <property type="taxonomic scope" value="Eukaryota"/>
</dbReference>
<dbReference type="PROSITE" id="PS00018">
    <property type="entry name" value="EF_HAND_1"/>
    <property type="match status" value="3"/>
</dbReference>
<dbReference type="STRING" id="3075.A0A087SQT2"/>
<dbReference type="SMART" id="SM00054">
    <property type="entry name" value="EFh"/>
    <property type="match status" value="4"/>
</dbReference>
<comment type="subcellular location">
    <subcellularLocation>
        <location evidence="1">Cytoplasm</location>
    </subcellularLocation>
</comment>
<dbReference type="Pfam" id="PF13499">
    <property type="entry name" value="EF-hand_7"/>
    <property type="match status" value="2"/>
</dbReference>
<evidence type="ECO:0000256" key="4">
    <source>
        <dbReference type="ARBA" id="ARBA00022737"/>
    </source>
</evidence>
<name>A0A087SQT2_AUXPR</name>
<dbReference type="GeneID" id="23616588"/>
<keyword evidence="3" id="KW-0479">Metal-binding</keyword>
<protein>
    <submittedName>
        <fullName evidence="7">Penta-EF hand domain-containing protein 1</fullName>
    </submittedName>
</protein>
<keyword evidence="5" id="KW-0106">Calcium</keyword>
<dbReference type="EMBL" id="KL662162">
    <property type="protein sequence ID" value="KFM28086.1"/>
    <property type="molecule type" value="Genomic_DNA"/>
</dbReference>
<dbReference type="GO" id="GO:0005737">
    <property type="term" value="C:cytoplasm"/>
    <property type="evidence" value="ECO:0007669"/>
    <property type="project" value="UniProtKB-SubCell"/>
</dbReference>
<dbReference type="InterPro" id="IPR018247">
    <property type="entry name" value="EF_Hand_1_Ca_BS"/>
</dbReference>
<feature type="domain" description="EF-hand" evidence="6">
    <location>
        <begin position="1"/>
        <end position="34"/>
    </location>
</feature>
<dbReference type="RefSeq" id="XP_011401098.1">
    <property type="nucleotide sequence ID" value="XM_011402796.1"/>
</dbReference>
<evidence type="ECO:0000259" key="6">
    <source>
        <dbReference type="PROSITE" id="PS50222"/>
    </source>
</evidence>
<reference evidence="10" key="2">
    <citation type="journal article" date="2018" name="Algal Res.">
        <title>Characterization of plant carbon substrate utilization by Auxenochlorella protothecoides.</title>
        <authorList>
            <person name="Vogler B.W."/>
            <person name="Starkenburg S.R."/>
            <person name="Sudasinghe N."/>
            <person name="Schambach J.Y."/>
            <person name="Rollin J.A."/>
            <person name="Pattathil S."/>
            <person name="Barry A.N."/>
        </authorList>
    </citation>
    <scope>NUCLEOTIDE SEQUENCE [LARGE SCALE GENOMIC DNA]</scope>
    <source>
        <strain evidence="10">UTEX 25</strain>
    </source>
</reference>
<dbReference type="Gene3D" id="1.10.238.10">
    <property type="entry name" value="EF-hand"/>
    <property type="match status" value="1"/>
</dbReference>
<accession>A0A087SQT2</accession>
<dbReference type="SUPFAM" id="SSF47473">
    <property type="entry name" value="EF-hand"/>
    <property type="match status" value="1"/>
</dbReference>
<organism evidence="7 9">
    <name type="scientific">Auxenochlorella protothecoides</name>
    <name type="common">Green microalga</name>
    <name type="synonym">Chlorella protothecoides</name>
    <dbReference type="NCBI Taxonomy" id="3075"/>
    <lineage>
        <taxon>Eukaryota</taxon>
        <taxon>Viridiplantae</taxon>
        <taxon>Chlorophyta</taxon>
        <taxon>core chlorophytes</taxon>
        <taxon>Trebouxiophyceae</taxon>
        <taxon>Chlorellales</taxon>
        <taxon>Chlorellaceae</taxon>
        <taxon>Auxenochlorella</taxon>
    </lineage>
</organism>
<evidence type="ECO:0000313" key="7">
    <source>
        <dbReference type="EMBL" id="KFM28086.1"/>
    </source>
</evidence>
<dbReference type="KEGG" id="apro:F751_5197"/>
<dbReference type="CDD" id="cd16185">
    <property type="entry name" value="EFh_PEF_ALG-2_like"/>
    <property type="match status" value="1"/>
</dbReference>
<dbReference type="GO" id="GO:0048306">
    <property type="term" value="F:calcium-dependent protein binding"/>
    <property type="evidence" value="ECO:0007669"/>
    <property type="project" value="UniProtKB-ARBA"/>
</dbReference>
<dbReference type="OrthoDB" id="186625at2759"/>
<keyword evidence="2" id="KW-0963">Cytoplasm</keyword>
<reference evidence="7 9" key="1">
    <citation type="journal article" date="2014" name="BMC Genomics">
        <title>Oil accumulation mechanisms of the oleaginous microalga Chlorella protothecoides revealed through its genome, transcriptomes, and proteomes.</title>
        <authorList>
            <person name="Gao C."/>
            <person name="Wang Y."/>
            <person name="Shen Y."/>
            <person name="Yan D."/>
            <person name="He X."/>
            <person name="Dai J."/>
            <person name="Wu Q."/>
        </authorList>
    </citation>
    <scope>NUCLEOTIDE SEQUENCE [LARGE SCALE GENOMIC DNA]</scope>
    <source>
        <strain evidence="7 9">0710</strain>
    </source>
</reference>
<dbReference type="PROSITE" id="PS50222">
    <property type="entry name" value="EF_HAND_2"/>
    <property type="match status" value="2"/>
</dbReference>
<evidence type="ECO:0000256" key="3">
    <source>
        <dbReference type="ARBA" id="ARBA00022723"/>
    </source>
</evidence>
<dbReference type="EMBL" id="QOKY01000184">
    <property type="protein sequence ID" value="RMZ54088.1"/>
    <property type="molecule type" value="Genomic_DNA"/>
</dbReference>
<dbReference type="Proteomes" id="UP000028924">
    <property type="component" value="Unassembled WGS sequence"/>
</dbReference>
<evidence type="ECO:0000256" key="2">
    <source>
        <dbReference type="ARBA" id="ARBA00022490"/>
    </source>
</evidence>
<dbReference type="AlphaFoldDB" id="A0A087SQT2"/>
<dbReference type="Proteomes" id="UP000279271">
    <property type="component" value="Unassembled WGS sequence"/>
</dbReference>
<evidence type="ECO:0000313" key="8">
    <source>
        <dbReference type="EMBL" id="RMZ54088.1"/>
    </source>
</evidence>
<evidence type="ECO:0000256" key="5">
    <source>
        <dbReference type="ARBA" id="ARBA00022837"/>
    </source>
</evidence>
<dbReference type="GO" id="GO:0005509">
    <property type="term" value="F:calcium ion binding"/>
    <property type="evidence" value="ECO:0007669"/>
    <property type="project" value="InterPro"/>
</dbReference>
<dbReference type="PANTHER" id="PTHR46212:SF3">
    <property type="entry name" value="GH27120P"/>
    <property type="match status" value="1"/>
</dbReference>
<reference evidence="8" key="4">
    <citation type="submission" date="2018-11" db="EMBL/GenBank/DDBJ databases">
        <title>Characterization of plant carbon substrate utilization by Auxenochlorella protothecoides.</title>
        <authorList>
            <person name="Vogler B.W."/>
            <person name="Starkenburg S.R."/>
            <person name="Sudasinghe N."/>
            <person name="Schambach J.Y."/>
            <person name="Rollin J.A."/>
            <person name="Pattathil S."/>
            <person name="Barry A.N."/>
        </authorList>
    </citation>
    <scope>NUCLEOTIDE SEQUENCE [LARGE SCALE GENOMIC DNA]</scope>
    <source>
        <strain evidence="8">UTEX 25</strain>
    </source>
</reference>
<sequence>MSNAEQWFRIIDKDRSGSLDVFELQNALALGKINFSLKTVQSVMRLYDADGNGKMGLPEYHRLHSFLSNVTLAFRRYDTDNSGNLDQAEVKIALRDAGFNLDDPAFIALFKSFDPDKSNSLCLTEFMGMTIFLQSISAAFTAFDPRRTGQVSLNFNQAVYFVSNCT</sequence>
<dbReference type="InterPro" id="IPR002048">
    <property type="entry name" value="EF_hand_dom"/>
</dbReference>
<evidence type="ECO:0000256" key="1">
    <source>
        <dbReference type="ARBA" id="ARBA00004496"/>
    </source>
</evidence>
<reference evidence="8" key="3">
    <citation type="submission" date="2018-10" db="EMBL/GenBank/DDBJ databases">
        <authorList>
            <person name="Hovde B."/>
            <person name="Zhang X."/>
        </authorList>
    </citation>
    <scope>NUCLEOTIDE SEQUENCE [LARGE SCALE GENOMIC DNA]</scope>
    <source>
        <strain evidence="8">UTEX 25</strain>
    </source>
</reference>
<dbReference type="InterPro" id="IPR011992">
    <property type="entry name" value="EF-hand-dom_pair"/>
</dbReference>
<dbReference type="InterPro" id="IPR051426">
    <property type="entry name" value="Peflin/Sorcin_CaBP"/>
</dbReference>
<gene>
    <name evidence="8" type="ORF">APUTEX25_002665</name>
    <name evidence="7" type="ORF">F751_5197</name>
</gene>
<evidence type="ECO:0000313" key="9">
    <source>
        <dbReference type="Proteomes" id="UP000028924"/>
    </source>
</evidence>
<feature type="domain" description="EF-hand" evidence="6">
    <location>
        <begin position="65"/>
        <end position="100"/>
    </location>
</feature>